<dbReference type="Proteomes" id="UP000824156">
    <property type="component" value="Unassembled WGS sequence"/>
</dbReference>
<keyword evidence="1" id="KW-0472">Membrane</keyword>
<accession>A0A9D1W8J7</accession>
<sequence>MKPKNYINCTFLSSISGMFLFLCILFIGCKKDVKYESVSLTDMASNIKITHADTSLILSWDPGLLAWEGDGVDVSLKYEVQISSDSTFSAVSNDAYNALIDSAFLYLGEEQIVPLQEYFARVRAVASTGKGESRWVTSEKFHILDELPEINLFRTIKIHQLTDQGIYLNWESNDELTRLIVSTEDESEIQEFDLSPAEGKEGNLLVEGLDPSQAYVARLFKESRPMGVLEFTTKESIEGKGFIDLRESSDPMILQNTLNTVAEGSTIVLNRGMTYTITETFKLDRGVTVMSYPGFGPQAHIEMSSSFDVSAPGSVELIRFEDLNITGEQGSTYVFNLSSSSDIKKIEFEGCLIEEHRGVMRMKDAGLKVVDQYVINNSIVQNIGNYNVLTVDHNDAKVNDVRLSKSSFINLMWILRFGGAVTSDLRAIDIEDVTFYNAPSDN</sequence>
<evidence type="ECO:0000313" key="3">
    <source>
        <dbReference type="EMBL" id="HIX54636.1"/>
    </source>
</evidence>
<dbReference type="InterPro" id="IPR032530">
    <property type="entry name" value="DUF4957"/>
</dbReference>
<feature type="non-terminal residue" evidence="3">
    <location>
        <position position="442"/>
    </location>
</feature>
<reference evidence="3" key="1">
    <citation type="journal article" date="2021" name="PeerJ">
        <title>Extensive microbial diversity within the chicken gut microbiome revealed by metagenomics and culture.</title>
        <authorList>
            <person name="Gilroy R."/>
            <person name="Ravi A."/>
            <person name="Getino M."/>
            <person name="Pursley I."/>
            <person name="Horton D.L."/>
            <person name="Alikhan N.F."/>
            <person name="Baker D."/>
            <person name="Gharbi K."/>
            <person name="Hall N."/>
            <person name="Watson M."/>
            <person name="Adriaenssens E.M."/>
            <person name="Foster-Nyarko E."/>
            <person name="Jarju S."/>
            <person name="Secka A."/>
            <person name="Antonio M."/>
            <person name="Oren A."/>
            <person name="Chaudhuri R.R."/>
            <person name="La Ragione R."/>
            <person name="Hildebrand F."/>
            <person name="Pallen M.J."/>
        </authorList>
    </citation>
    <scope>NUCLEOTIDE SEQUENCE</scope>
    <source>
        <strain evidence="3">1719</strain>
    </source>
</reference>
<protein>
    <submittedName>
        <fullName evidence="3">DUF4957 domain-containing protein</fullName>
    </submittedName>
</protein>
<name>A0A9D1W8J7_9SPHI</name>
<dbReference type="Gene3D" id="2.60.40.10">
    <property type="entry name" value="Immunoglobulins"/>
    <property type="match status" value="1"/>
</dbReference>
<dbReference type="EMBL" id="DXEZ01000174">
    <property type="protein sequence ID" value="HIX54636.1"/>
    <property type="molecule type" value="Genomic_DNA"/>
</dbReference>
<dbReference type="CDD" id="cd00063">
    <property type="entry name" value="FN3"/>
    <property type="match status" value="1"/>
</dbReference>
<reference evidence="3" key="2">
    <citation type="submission" date="2021-04" db="EMBL/GenBank/DDBJ databases">
        <authorList>
            <person name="Gilroy R."/>
        </authorList>
    </citation>
    <scope>NUCLEOTIDE SEQUENCE</scope>
    <source>
        <strain evidence="3">1719</strain>
    </source>
</reference>
<dbReference type="InterPro" id="IPR013783">
    <property type="entry name" value="Ig-like_fold"/>
</dbReference>
<dbReference type="PROSITE" id="PS51257">
    <property type="entry name" value="PROKAR_LIPOPROTEIN"/>
    <property type="match status" value="1"/>
</dbReference>
<dbReference type="InterPro" id="IPR011050">
    <property type="entry name" value="Pectin_lyase_fold/virulence"/>
</dbReference>
<dbReference type="SUPFAM" id="SSF49265">
    <property type="entry name" value="Fibronectin type III"/>
    <property type="match status" value="1"/>
</dbReference>
<dbReference type="AlphaFoldDB" id="A0A9D1W8J7"/>
<dbReference type="SUPFAM" id="SSF51126">
    <property type="entry name" value="Pectin lyase-like"/>
    <property type="match status" value="1"/>
</dbReference>
<organism evidence="3 4">
    <name type="scientific">Candidatus Sphingobacterium stercoripullorum</name>
    <dbReference type="NCBI Taxonomy" id="2838759"/>
    <lineage>
        <taxon>Bacteria</taxon>
        <taxon>Pseudomonadati</taxon>
        <taxon>Bacteroidota</taxon>
        <taxon>Sphingobacteriia</taxon>
        <taxon>Sphingobacteriales</taxon>
        <taxon>Sphingobacteriaceae</taxon>
        <taxon>Sphingobacterium</taxon>
    </lineage>
</organism>
<evidence type="ECO:0000259" key="2">
    <source>
        <dbReference type="Pfam" id="PF16318"/>
    </source>
</evidence>
<proteinExistence type="predicted"/>
<keyword evidence="1" id="KW-0812">Transmembrane</keyword>
<dbReference type="Pfam" id="PF16318">
    <property type="entry name" value="DUF4957"/>
    <property type="match status" value="1"/>
</dbReference>
<dbReference type="InterPro" id="IPR036116">
    <property type="entry name" value="FN3_sf"/>
</dbReference>
<feature type="domain" description="DUF4957" evidence="2">
    <location>
        <begin position="274"/>
        <end position="407"/>
    </location>
</feature>
<comment type="caution">
    <text evidence="3">The sequence shown here is derived from an EMBL/GenBank/DDBJ whole genome shotgun (WGS) entry which is preliminary data.</text>
</comment>
<feature type="transmembrane region" description="Helical" evidence="1">
    <location>
        <begin position="7"/>
        <end position="28"/>
    </location>
</feature>
<evidence type="ECO:0000313" key="4">
    <source>
        <dbReference type="Proteomes" id="UP000824156"/>
    </source>
</evidence>
<dbReference type="InterPro" id="IPR003961">
    <property type="entry name" value="FN3_dom"/>
</dbReference>
<gene>
    <name evidence="3" type="ORF">H9853_06390</name>
</gene>
<evidence type="ECO:0000256" key="1">
    <source>
        <dbReference type="SAM" id="Phobius"/>
    </source>
</evidence>
<keyword evidence="1" id="KW-1133">Transmembrane helix</keyword>